<dbReference type="Pfam" id="PF22124">
    <property type="entry name" value="Glyco_hydro_95_cat"/>
    <property type="match status" value="1"/>
</dbReference>
<dbReference type="PIRSF" id="PIRSF007663">
    <property type="entry name" value="UCP007663"/>
    <property type="match status" value="1"/>
</dbReference>
<dbReference type="SUPFAM" id="SSF48208">
    <property type="entry name" value="Six-hairpin glycosidases"/>
    <property type="match status" value="1"/>
</dbReference>
<dbReference type="EC" id="3.2.1.51" evidence="4"/>
<dbReference type="PANTHER" id="PTHR31084:SF0">
    <property type="entry name" value="ALPHA-L-FUCOSIDASE 2"/>
    <property type="match status" value="1"/>
</dbReference>
<feature type="domain" description="Glycosyl hydrolase family 95 N-terminal" evidence="1">
    <location>
        <begin position="5"/>
        <end position="249"/>
    </location>
</feature>
<dbReference type="GeneID" id="25315817"/>
<dbReference type="Proteomes" id="UP000053958">
    <property type="component" value="Unassembled WGS sequence"/>
</dbReference>
<dbReference type="InterPro" id="IPR008928">
    <property type="entry name" value="6-hairpin_glycosidase_sf"/>
</dbReference>
<keyword evidence="4" id="KW-0378">Hydrolase</keyword>
<organism evidence="4 5">
    <name type="scientific">Rasamsonia emersonii (strain ATCC 16479 / CBS 393.64 / IMI 116815)</name>
    <dbReference type="NCBI Taxonomy" id="1408163"/>
    <lineage>
        <taxon>Eukaryota</taxon>
        <taxon>Fungi</taxon>
        <taxon>Dikarya</taxon>
        <taxon>Ascomycota</taxon>
        <taxon>Pezizomycotina</taxon>
        <taxon>Eurotiomycetes</taxon>
        <taxon>Eurotiomycetidae</taxon>
        <taxon>Eurotiales</taxon>
        <taxon>Trichocomaceae</taxon>
        <taxon>Rasamsonia</taxon>
    </lineage>
</organism>
<feature type="domain" description="Glycosyl hydrolase family 95 catalytic" evidence="3">
    <location>
        <begin position="270"/>
        <end position="677"/>
    </location>
</feature>
<reference evidence="4 5" key="1">
    <citation type="submission" date="2015-04" db="EMBL/GenBank/DDBJ databases">
        <authorList>
            <person name="Heijne W.H."/>
            <person name="Fedorova N.D."/>
            <person name="Nierman W.C."/>
            <person name="Vollebregt A.W."/>
            <person name="Zhao Z."/>
            <person name="Wu L."/>
            <person name="Kumar M."/>
            <person name="Stam H."/>
            <person name="van den Berg M.A."/>
            <person name="Pel H.J."/>
        </authorList>
    </citation>
    <scope>NUCLEOTIDE SEQUENCE [LARGE SCALE GENOMIC DNA]</scope>
    <source>
        <strain evidence="4 5">CBS 393.64</strain>
    </source>
</reference>
<dbReference type="EMBL" id="LASV01000140">
    <property type="protein sequence ID" value="KKA22506.1"/>
    <property type="molecule type" value="Genomic_DNA"/>
</dbReference>
<evidence type="ECO:0000259" key="2">
    <source>
        <dbReference type="Pfam" id="PF21307"/>
    </source>
</evidence>
<proteinExistence type="predicted"/>
<dbReference type="InterPro" id="IPR012341">
    <property type="entry name" value="6hp_glycosidase-like_sf"/>
</dbReference>
<protein>
    <submittedName>
        <fullName evidence="4">Alpha-L-fucosidase</fullName>
        <ecNumber evidence="4">3.2.1.51</ecNumber>
    </submittedName>
</protein>
<dbReference type="Pfam" id="PF21307">
    <property type="entry name" value="Glyco_hydro_95_C"/>
    <property type="match status" value="1"/>
</dbReference>
<gene>
    <name evidence="4" type="ORF">T310_3468</name>
</gene>
<dbReference type="Pfam" id="PF14498">
    <property type="entry name" value="Glyco_hyd_65N_2"/>
    <property type="match status" value="1"/>
</dbReference>
<dbReference type="AlphaFoldDB" id="A0A0F4YXD1"/>
<dbReference type="OrthoDB" id="2848340at2759"/>
<dbReference type="GO" id="GO:0004560">
    <property type="term" value="F:alpha-L-fucosidase activity"/>
    <property type="evidence" value="ECO:0007669"/>
    <property type="project" value="UniProtKB-EC"/>
</dbReference>
<evidence type="ECO:0000313" key="4">
    <source>
        <dbReference type="EMBL" id="KKA22506.1"/>
    </source>
</evidence>
<dbReference type="InterPro" id="IPR027414">
    <property type="entry name" value="GH95_N_dom"/>
</dbReference>
<dbReference type="InterPro" id="IPR054363">
    <property type="entry name" value="GH95_cat"/>
</dbReference>
<dbReference type="RefSeq" id="XP_013329118.1">
    <property type="nucleotide sequence ID" value="XM_013473664.1"/>
</dbReference>
<dbReference type="InterPro" id="IPR016518">
    <property type="entry name" value="Alpha-L-fucosidase"/>
</dbReference>
<dbReference type="PANTHER" id="PTHR31084">
    <property type="entry name" value="ALPHA-L-FUCOSIDASE 2"/>
    <property type="match status" value="1"/>
</dbReference>
<evidence type="ECO:0000259" key="3">
    <source>
        <dbReference type="Pfam" id="PF22124"/>
    </source>
</evidence>
<evidence type="ECO:0000259" key="1">
    <source>
        <dbReference type="Pfam" id="PF14498"/>
    </source>
</evidence>
<name>A0A0F4YXD1_RASE3</name>
<accession>A0A0F4YXD1</accession>
<keyword evidence="4" id="KW-0326">Glycosidase</keyword>
<evidence type="ECO:0000313" key="5">
    <source>
        <dbReference type="Proteomes" id="UP000053958"/>
    </source>
</evidence>
<dbReference type="Gene3D" id="1.50.10.10">
    <property type="match status" value="1"/>
</dbReference>
<dbReference type="GO" id="GO:0005975">
    <property type="term" value="P:carbohydrate metabolic process"/>
    <property type="evidence" value="ECO:0007669"/>
    <property type="project" value="InterPro"/>
</dbReference>
<comment type="caution">
    <text evidence="4">The sequence shown here is derived from an EMBL/GenBank/DDBJ whole genome shotgun (WGS) entry which is preliminary data.</text>
</comment>
<dbReference type="InterPro" id="IPR049053">
    <property type="entry name" value="AFCA-like_C"/>
</dbReference>
<feature type="domain" description="Alpha fucosidase A-like C-terminal" evidence="2">
    <location>
        <begin position="692"/>
        <end position="743"/>
    </location>
</feature>
<keyword evidence="5" id="KW-1185">Reference proteome</keyword>
<sequence length="770" mass="85594">MPDTLHYSHPATTWQQGLPLGNGRIGAVVLSAIDQELWTFTDITFWSGRPESAPPGSYGGRAALDEIRNRYFVDDYAGGKRLAEKYLQPAKQNYGTNLIVARVRIAFEYGSSLSSEEIDFSRALSLDEAVASAEYRLNGYRYYRESWVSHPQQVLVTQLRTDAPDGLSLEISLAGETNEFTVSSSENRLVFDTRAVETVHSNGSCGVRGRGVLQVTTSGGSVSNSDGRIKVAHAAVVTITMAFNTDFRQMDDRWKSLALQQVADAEKKPYEQLRADHVHDHQRLYRRVSVDLGKNDERENWPVDKRRASFAASGYDDPGSSPSSSNSPLPLHLQGLWNDGEANRMNWSCDYHLDINIQMNYFPTETANLSDLQTPLMKYIEDLAAAGKTTAAQFYGCPGWVAHVFSNVWGFTDPGWETSWGLNVTGGLWLATHMIEHYEYTLDKKFLAEQAYPVLRAAAEFFLSYMTVDSRTGYLVTGPSVSPENSFYPPGQSEEQHLSLAPTIDIILVRDLFQFCVQAARELDVNDTELVSKLEDSLTKLPPFKIGQRGQLQEWQEDYAEAQPDHRHLSHTMALCRSAQISARQTPDLATATRTTLDQRQARADLEDIEFTAALFGLNYARLNEPEPAFRQLGHLIGELAFDNLLTYSKPGIAGAETNIFIADGNYGGAAVLAEMLLRSVTRTSSAGVEVEIDLLPALPSAWPSGHIRGLRERGNIEVDIYWEGGKLSTATLRNYSGGVQVAVYYGGYSQRLTITEDRITTLDGELRSV</sequence>